<accession>A0A8S5PFQ4</accession>
<sequence length="104" mass="11668">MSRRRNNEVIPRQALTPDGRMQKLTKKAFDLAEKQLADGTIAPSTLNALLRYGTIENELQLENLRSKKTLNDSKIELLNSEVKGKGDSEEVIRAIRGYAPSETI</sequence>
<name>A0A8S5PFQ4_9CAUD</name>
<protein>
    <submittedName>
        <fullName evidence="1">Uncharacterized protein</fullName>
    </submittedName>
</protein>
<evidence type="ECO:0000313" key="1">
    <source>
        <dbReference type="EMBL" id="DAE05275.1"/>
    </source>
</evidence>
<dbReference type="EMBL" id="BK015407">
    <property type="protein sequence ID" value="DAE05275.1"/>
    <property type="molecule type" value="Genomic_DNA"/>
</dbReference>
<proteinExistence type="predicted"/>
<reference evidence="1" key="1">
    <citation type="journal article" date="2021" name="Proc. Natl. Acad. Sci. U.S.A.">
        <title>A Catalog of Tens of Thousands of Viruses from Human Metagenomes Reveals Hidden Associations with Chronic Diseases.</title>
        <authorList>
            <person name="Tisza M.J."/>
            <person name="Buck C.B."/>
        </authorList>
    </citation>
    <scope>NUCLEOTIDE SEQUENCE</scope>
    <source>
        <strain evidence="1">CtWKa2</strain>
    </source>
</reference>
<organism evidence="1">
    <name type="scientific">Siphoviridae sp. ctWKa2</name>
    <dbReference type="NCBI Taxonomy" id="2825537"/>
    <lineage>
        <taxon>Viruses</taxon>
        <taxon>Duplodnaviria</taxon>
        <taxon>Heunggongvirae</taxon>
        <taxon>Uroviricota</taxon>
        <taxon>Caudoviricetes</taxon>
    </lineage>
</organism>